<comment type="caution">
    <text evidence="2">The sequence shown here is derived from an EMBL/GenBank/DDBJ whole genome shotgun (WGS) entry which is preliminary data.</text>
</comment>
<accession>A0A2H5PFP5</accession>
<dbReference type="Proteomes" id="UP000236630">
    <property type="component" value="Unassembled WGS sequence"/>
</dbReference>
<dbReference type="AlphaFoldDB" id="A0A2H5PFP5"/>
<feature type="region of interest" description="Disordered" evidence="1">
    <location>
        <begin position="1"/>
        <end position="31"/>
    </location>
</feature>
<evidence type="ECO:0000256" key="1">
    <source>
        <dbReference type="SAM" id="MobiDB-lite"/>
    </source>
</evidence>
<organism evidence="2 3">
    <name type="scientific">Citrus unshiu</name>
    <name type="common">Satsuma mandarin</name>
    <name type="synonym">Citrus nobilis var. unshiu</name>
    <dbReference type="NCBI Taxonomy" id="55188"/>
    <lineage>
        <taxon>Eukaryota</taxon>
        <taxon>Viridiplantae</taxon>
        <taxon>Streptophyta</taxon>
        <taxon>Embryophyta</taxon>
        <taxon>Tracheophyta</taxon>
        <taxon>Spermatophyta</taxon>
        <taxon>Magnoliopsida</taxon>
        <taxon>eudicotyledons</taxon>
        <taxon>Gunneridae</taxon>
        <taxon>Pentapetalae</taxon>
        <taxon>rosids</taxon>
        <taxon>malvids</taxon>
        <taxon>Sapindales</taxon>
        <taxon>Rutaceae</taxon>
        <taxon>Aurantioideae</taxon>
        <taxon>Citrus</taxon>
    </lineage>
</organism>
<evidence type="ECO:0000313" key="3">
    <source>
        <dbReference type="Proteomes" id="UP000236630"/>
    </source>
</evidence>
<protein>
    <submittedName>
        <fullName evidence="2">Uncharacterized protein</fullName>
    </submittedName>
</protein>
<keyword evidence="3" id="KW-1185">Reference proteome</keyword>
<gene>
    <name evidence="2" type="ORF">CUMW_132230</name>
</gene>
<dbReference type="EMBL" id="BDQV01000068">
    <property type="protein sequence ID" value="GAY51171.1"/>
    <property type="molecule type" value="Genomic_DNA"/>
</dbReference>
<proteinExistence type="predicted"/>
<reference evidence="2 3" key="1">
    <citation type="journal article" date="2017" name="Front. Genet.">
        <title>Draft sequencing of the heterozygous diploid genome of Satsuma (Citrus unshiu Marc.) using a hybrid assembly approach.</title>
        <authorList>
            <person name="Shimizu T."/>
            <person name="Tanizawa Y."/>
            <person name="Mochizuki T."/>
            <person name="Nagasaki H."/>
            <person name="Yoshioka T."/>
            <person name="Toyoda A."/>
            <person name="Fujiyama A."/>
            <person name="Kaminuma E."/>
            <person name="Nakamura Y."/>
        </authorList>
    </citation>
    <scope>NUCLEOTIDE SEQUENCE [LARGE SCALE GENOMIC DNA]</scope>
    <source>
        <strain evidence="3">cv. Miyagawa wase</strain>
    </source>
</reference>
<name>A0A2H5PFP5_CITUN</name>
<evidence type="ECO:0000313" key="2">
    <source>
        <dbReference type="EMBL" id="GAY51171.1"/>
    </source>
</evidence>
<sequence>MNKDVIMPTKAEASMHTEENNTGPRVNTRPGRERNDFGFVMAFNLQMCYLKHSRLSQMAFLILSLYSSFSSLPHLDQTPMHCRIQCSRDLCDDFLLCQYYKKRDSREQQGCID</sequence>